<dbReference type="InterPro" id="IPR029058">
    <property type="entry name" value="AB_hydrolase_fold"/>
</dbReference>
<dbReference type="PANTHER" id="PTHR43358:SF4">
    <property type="entry name" value="ALPHA_BETA HYDROLASE FOLD-1 DOMAIN-CONTAINING PROTEIN"/>
    <property type="match status" value="1"/>
</dbReference>
<feature type="domain" description="Serine aminopeptidase S33" evidence="1">
    <location>
        <begin position="87"/>
        <end position="189"/>
    </location>
</feature>
<organism evidence="2 3">
    <name type="scientific">Lacticaseibacillus yichunensis</name>
    <dbReference type="NCBI Taxonomy" id="2486015"/>
    <lineage>
        <taxon>Bacteria</taxon>
        <taxon>Bacillati</taxon>
        <taxon>Bacillota</taxon>
        <taxon>Bacilli</taxon>
        <taxon>Lactobacillales</taxon>
        <taxon>Lactobacillaceae</taxon>
        <taxon>Lacticaseibacillus</taxon>
    </lineage>
</organism>
<dbReference type="GO" id="GO:0016787">
    <property type="term" value="F:hydrolase activity"/>
    <property type="evidence" value="ECO:0007669"/>
    <property type="project" value="UniProtKB-KW"/>
</dbReference>
<dbReference type="InterPro" id="IPR022742">
    <property type="entry name" value="Hydrolase_4"/>
</dbReference>
<evidence type="ECO:0000313" key="2">
    <source>
        <dbReference type="EMBL" id="MFD1433041.1"/>
    </source>
</evidence>
<dbReference type="EMBL" id="JBHTOG010000053">
    <property type="protein sequence ID" value="MFD1433041.1"/>
    <property type="molecule type" value="Genomic_DNA"/>
</dbReference>
<keyword evidence="3" id="KW-1185">Reference proteome</keyword>
<protein>
    <submittedName>
        <fullName evidence="2">Alpha/beta hydrolase</fullName>
    </submittedName>
</protein>
<keyword evidence="2" id="KW-0378">Hydrolase</keyword>
<gene>
    <name evidence="2" type="ORF">ACFQ47_10225</name>
</gene>
<evidence type="ECO:0000313" key="3">
    <source>
        <dbReference type="Proteomes" id="UP001597192"/>
    </source>
</evidence>
<accession>A0ABW4CTG2</accession>
<comment type="caution">
    <text evidence="2">The sequence shown here is derived from an EMBL/GenBank/DDBJ whole genome shotgun (WGS) entry which is preliminary data.</text>
</comment>
<name>A0ABW4CTG2_9LACO</name>
<dbReference type="Gene3D" id="3.40.50.1820">
    <property type="entry name" value="alpha/beta hydrolase"/>
    <property type="match status" value="1"/>
</dbReference>
<dbReference type="SUPFAM" id="SSF53474">
    <property type="entry name" value="alpha/beta-Hydrolases"/>
    <property type="match status" value="1"/>
</dbReference>
<dbReference type="Proteomes" id="UP001597192">
    <property type="component" value="Unassembled WGS sequence"/>
</dbReference>
<proteinExistence type="predicted"/>
<dbReference type="PANTHER" id="PTHR43358">
    <property type="entry name" value="ALPHA/BETA-HYDROLASE"/>
    <property type="match status" value="1"/>
</dbReference>
<reference evidence="3" key="1">
    <citation type="journal article" date="2019" name="Int. J. Syst. Evol. Microbiol.">
        <title>The Global Catalogue of Microorganisms (GCM) 10K type strain sequencing project: providing services to taxonomists for standard genome sequencing and annotation.</title>
        <authorList>
            <consortium name="The Broad Institute Genomics Platform"/>
            <consortium name="The Broad Institute Genome Sequencing Center for Infectious Disease"/>
            <person name="Wu L."/>
            <person name="Ma J."/>
        </authorList>
    </citation>
    <scope>NUCLEOTIDE SEQUENCE [LARGE SCALE GENOMIC DNA]</scope>
    <source>
        <strain evidence="3">CCM 8947</strain>
    </source>
</reference>
<sequence>MKKRTLIGLTLPMIMTAGTMGLAEMIYRYAFKRINYIPAATGEMAQYADRYYSEVDWVQNQRLAVWKLDTFDGHKVSALWLEHPGSKRAVIIGHGYKGTGITMSNYAHLFYDMGFSVLMPDDRGHGVSDGDYISFGWLDRRDYLDWLHRMVEALGPDCELLLFGTSMGGATVCLVAGESTLPHQVRAIVEDCGYSSLDGELTYLMRRLFRLPREPLVPLASFINYRRLGFRIEQVDVAAALRKNTRPLLVIHGAEDVYVPTWMGPVNYRASRGPKALWLVPHAQHAESYWIDPAAYRAHIEKFIAPYFSPVVSAD</sequence>
<dbReference type="Pfam" id="PF12146">
    <property type="entry name" value="Hydrolase_4"/>
    <property type="match status" value="1"/>
</dbReference>
<dbReference type="InterPro" id="IPR052920">
    <property type="entry name" value="DNA-binding_regulatory"/>
</dbReference>
<evidence type="ECO:0000259" key="1">
    <source>
        <dbReference type="Pfam" id="PF12146"/>
    </source>
</evidence>
<dbReference type="RefSeq" id="WP_125698238.1">
    <property type="nucleotide sequence ID" value="NZ_JBHTOG010000053.1"/>
</dbReference>